<organism evidence="2">
    <name type="scientific">Psilocybe cubensis</name>
    <name type="common">Psychedelic mushroom</name>
    <name type="synonym">Stropharia cubensis</name>
    <dbReference type="NCBI Taxonomy" id="181762"/>
    <lineage>
        <taxon>Eukaryota</taxon>
        <taxon>Fungi</taxon>
        <taxon>Dikarya</taxon>
        <taxon>Basidiomycota</taxon>
        <taxon>Agaricomycotina</taxon>
        <taxon>Agaricomycetes</taxon>
        <taxon>Agaricomycetidae</taxon>
        <taxon>Agaricales</taxon>
        <taxon>Agaricineae</taxon>
        <taxon>Strophariaceae</taxon>
        <taxon>Psilocybe</taxon>
    </lineage>
</organism>
<evidence type="ECO:0000313" key="2">
    <source>
        <dbReference type="EMBL" id="KAG5164838.1"/>
    </source>
</evidence>
<name>A0A8H8CGN3_PSICU</name>
<protein>
    <submittedName>
        <fullName evidence="2">Uncharacterized protein</fullName>
    </submittedName>
</protein>
<reference evidence="2" key="1">
    <citation type="submission" date="2021-02" db="EMBL/GenBank/DDBJ databases">
        <title>Psilocybe cubensis genome.</title>
        <authorList>
            <person name="Mckernan K.J."/>
            <person name="Crawford S."/>
            <person name="Trippe A."/>
            <person name="Kane L.T."/>
            <person name="Mclaughlin S."/>
        </authorList>
    </citation>
    <scope>NUCLEOTIDE SEQUENCE [LARGE SCALE GENOMIC DNA]</scope>
    <source>
        <strain evidence="2">MGC-MH-2018</strain>
    </source>
</reference>
<comment type="caution">
    <text evidence="2">The sequence shown here is derived from an EMBL/GenBank/DDBJ whole genome shotgun (WGS) entry which is preliminary data.</text>
</comment>
<feature type="compositionally biased region" description="Basic residues" evidence="1">
    <location>
        <begin position="156"/>
        <end position="176"/>
    </location>
</feature>
<feature type="compositionally biased region" description="Acidic residues" evidence="1">
    <location>
        <begin position="627"/>
        <end position="638"/>
    </location>
</feature>
<feature type="compositionally biased region" description="Basic and acidic residues" evidence="1">
    <location>
        <begin position="658"/>
        <end position="668"/>
    </location>
</feature>
<feature type="region of interest" description="Disordered" evidence="1">
    <location>
        <begin position="265"/>
        <end position="292"/>
    </location>
</feature>
<dbReference type="AlphaFoldDB" id="A0A8H8CGN3"/>
<feature type="region of interest" description="Disordered" evidence="1">
    <location>
        <begin position="617"/>
        <end position="713"/>
    </location>
</feature>
<evidence type="ECO:0000256" key="1">
    <source>
        <dbReference type="SAM" id="MobiDB-lite"/>
    </source>
</evidence>
<feature type="region of interest" description="Disordered" evidence="1">
    <location>
        <begin position="156"/>
        <end position="189"/>
    </location>
</feature>
<sequence>MFVPDLLHEFELGVWKAVFSHLMRILHAYAENSIQKLNERYRQVETFGQDTIRMFSTNASAMKKLAARDFEDLLQCSMPVFEGLLPRKHDEFIQNMLFTLCTWHAYAKLRLQTTSTLNGLKSTTKTLGKLLRGFAKDICPHYDTVELPQEEAARVRRRANAVKKGKILPNSRRKTRNSGPIDEDDSTTQSKRRKVFNLLTYKLHALGDYVASIWRYGPTSGYSTQIGELEHRRVKRFYAKTNKGRTFERQITRHQCRERLLRTISEREKRSKKTSTDILQQAPSNYSTSNVSNAPHVPFIESDALPPTLPQLHHHISADKRLKDNVHRWLYTNEGDPALKNFIRDLKNHLLSRLLGHTADSDDYLYYSDEDRYNVQIVNNLMFRHKLLRINYTTYDVRRQQDTINARTHADIMTLSGNTADNAHPYAYGRVLGIFHVDVQHRGPLSTSNQTHRMNFLWVRWFELDPNYVGGWKTKRLHRVRFINSSSSLAFGFLDPADVIRASHLIPAFAHGPTEEYLGPSIARPVLKNRVNLLNQDWRFMYINMFVDRDMFVRYLGGGVGHYTTNEYTINLRPDDHDVRNVFVVPHHGVDDTGVHLEDEDESMDWLDEEDTHLLSNDADERHFSEADPDDFNSEDDDWGYKSPTHSCDGSDDETDHLDDSESDHGEDLGGSAGTMDDDGVGGGMIYEPNIGAEDGEEPWEMGDEEAEGYGIL</sequence>
<accession>A0A8H8CGN3</accession>
<feature type="compositionally biased region" description="Polar residues" evidence="1">
    <location>
        <begin position="276"/>
        <end position="292"/>
    </location>
</feature>
<proteinExistence type="predicted"/>
<dbReference type="EMBL" id="JAFIQS010000011">
    <property type="protein sequence ID" value="KAG5164838.1"/>
    <property type="molecule type" value="Genomic_DNA"/>
</dbReference>
<gene>
    <name evidence="2" type="ORF">JR316_010482</name>
</gene>
<feature type="compositionally biased region" description="Acidic residues" evidence="1">
    <location>
        <begin position="694"/>
        <end position="713"/>
    </location>
</feature>